<feature type="compositionally biased region" description="Low complexity" evidence="1">
    <location>
        <begin position="218"/>
        <end position="230"/>
    </location>
</feature>
<proteinExistence type="predicted"/>
<feature type="region of interest" description="Disordered" evidence="1">
    <location>
        <begin position="248"/>
        <end position="272"/>
    </location>
</feature>
<keyword evidence="3" id="KW-1185">Reference proteome</keyword>
<name>G0P4T3_CAEBE</name>
<reference evidence="3" key="1">
    <citation type="submission" date="2011-07" db="EMBL/GenBank/DDBJ databases">
        <authorList>
            <consortium name="Caenorhabditis brenneri Sequencing and Analysis Consortium"/>
            <person name="Wilson R.K."/>
        </authorList>
    </citation>
    <scope>NUCLEOTIDE SEQUENCE [LARGE SCALE GENOMIC DNA]</scope>
    <source>
        <strain evidence="3">PB2801</strain>
    </source>
</reference>
<dbReference type="EMBL" id="GL380067">
    <property type="protein sequence ID" value="EGT45080.1"/>
    <property type="molecule type" value="Genomic_DNA"/>
</dbReference>
<accession>G0P4T3</accession>
<dbReference type="HOGENOM" id="CLU_855879_0_0_1"/>
<evidence type="ECO:0000313" key="3">
    <source>
        <dbReference type="Proteomes" id="UP000008068"/>
    </source>
</evidence>
<feature type="region of interest" description="Disordered" evidence="1">
    <location>
        <begin position="69"/>
        <end position="105"/>
    </location>
</feature>
<evidence type="ECO:0000256" key="1">
    <source>
        <dbReference type="SAM" id="MobiDB-lite"/>
    </source>
</evidence>
<feature type="compositionally biased region" description="Low complexity" evidence="1">
    <location>
        <begin position="74"/>
        <end position="87"/>
    </location>
</feature>
<feature type="region of interest" description="Disordered" evidence="1">
    <location>
        <begin position="215"/>
        <end position="234"/>
    </location>
</feature>
<organism evidence="3">
    <name type="scientific">Caenorhabditis brenneri</name>
    <name type="common">Nematode worm</name>
    <dbReference type="NCBI Taxonomy" id="135651"/>
    <lineage>
        <taxon>Eukaryota</taxon>
        <taxon>Metazoa</taxon>
        <taxon>Ecdysozoa</taxon>
        <taxon>Nematoda</taxon>
        <taxon>Chromadorea</taxon>
        <taxon>Rhabditida</taxon>
        <taxon>Rhabditina</taxon>
        <taxon>Rhabditomorpha</taxon>
        <taxon>Rhabditoidea</taxon>
        <taxon>Rhabditidae</taxon>
        <taxon>Peloderinae</taxon>
        <taxon>Caenorhabditis</taxon>
    </lineage>
</organism>
<dbReference type="InParanoid" id="G0P4T3"/>
<evidence type="ECO:0000313" key="2">
    <source>
        <dbReference type="EMBL" id="EGT45080.1"/>
    </source>
</evidence>
<feature type="region of interest" description="Disordered" evidence="1">
    <location>
        <begin position="331"/>
        <end position="355"/>
    </location>
</feature>
<dbReference type="OrthoDB" id="5815347at2759"/>
<feature type="compositionally biased region" description="Basic residues" evidence="1">
    <location>
        <begin position="331"/>
        <end position="340"/>
    </location>
</feature>
<gene>
    <name evidence="2" type="ORF">CAEBREN_30199</name>
</gene>
<dbReference type="eggNOG" id="ENOG502RVPN">
    <property type="taxonomic scope" value="Eukaryota"/>
</dbReference>
<dbReference type="AlphaFoldDB" id="G0P4T3"/>
<sequence>MNRIRAALPWRKKTYYGDSDSTGYCSSSDVSKALSDSQFILRPNTALLSSSYSNGTNYYALDYTENSRKRDKGSTITSRTSTISSTTFKSHSMNLPADDEGSGELEDDEASTIRANSVRQVPMMPKLTSIKHLMTTSSDASSSSEVLQEEIEDDTATLEEVSTMEYSDEDDDITLDIVPRRKEYRNSSFRSFPFSYQLMESEMDRLFDMMQVDEQLPSTSSTSNHSGSCSNRKKRLLIREPTSTIYYHDISSSEAPPPPPRPSLARTESVPRSILKNNTSSFAIYEEIYGDHLTPPPTDIRPQLPERPIMAFQQFPPCTTFQPRLPQRLPSVRRRKKMPSLHHSTSFASYFRRKK</sequence>
<protein>
    <submittedName>
        <fullName evidence="2">Uncharacterized protein</fullName>
    </submittedName>
</protein>
<dbReference type="FunCoup" id="G0P4T3">
    <property type="interactions" value="1898"/>
</dbReference>
<dbReference type="Proteomes" id="UP000008068">
    <property type="component" value="Unassembled WGS sequence"/>
</dbReference>